<proteinExistence type="predicted"/>
<evidence type="ECO:0000256" key="4">
    <source>
        <dbReference type="SAM" id="MobiDB-lite"/>
    </source>
</evidence>
<sequence>MPAKLNPASKPSPASARDLPSTGRLITTAELATHNTPASCWLAVRGKVYDVTSFLDRHPGGRDLLLFAAGRDATQVFETYHQFKVQGTLPKYLIGDLADNELPVFPAPSPFFVAVKERVYEHLRTNVTSDPKWAVGMWVRYAGIYSMVVAAWYAQLWVWPQGGWAQWLAAVVLGFFCAQIGLNPLHDASHFAVTHSPWVWKLLGATHDYLNGASYVVWIYQHMLGHHPYTNIPNADPDIATNEPDVRRIKAVQPWYKHYLHQEWFVPVLYGVLSIKTRIQDVTILYTLKKNDNIRINPLTAWHEAVFWSGKAFFVFYRLVVPVVFAGLSVGRTLALFLVADLVSSYWLALTFQANHVVEETKWPEPNERNEMSIDWAEMQVATTQDYAHDSAFWTIATGSLNYQAVHHLFPEISQYYYPMIAPVIMKTCQEFGVKYLVQRTFWDALGSHLKYLKVLGLNTHEEDLKKKEAKAQ</sequence>
<dbReference type="GO" id="GO:0046872">
    <property type="term" value="F:metal ion binding"/>
    <property type="evidence" value="ECO:0007669"/>
    <property type="project" value="UniProtKB-KW"/>
</dbReference>
<gene>
    <name evidence="7" type="ORF">BCR44DRAFT_56551</name>
</gene>
<keyword evidence="5" id="KW-0472">Membrane</keyword>
<dbReference type="PANTHER" id="PTHR19353:SF19">
    <property type="entry name" value="DELTA(5) FATTY ACID DESATURASE C-RELATED"/>
    <property type="match status" value="1"/>
</dbReference>
<keyword evidence="3" id="KW-0408">Iron</keyword>
<evidence type="ECO:0000256" key="1">
    <source>
        <dbReference type="ARBA" id="ARBA00022617"/>
    </source>
</evidence>
<keyword evidence="2" id="KW-0479">Metal-binding</keyword>
<dbReference type="PANTHER" id="PTHR19353">
    <property type="entry name" value="FATTY ACID DESATURASE 2"/>
    <property type="match status" value="1"/>
</dbReference>
<evidence type="ECO:0000256" key="3">
    <source>
        <dbReference type="ARBA" id="ARBA00023004"/>
    </source>
</evidence>
<dbReference type="PIRSF" id="PIRSF015921">
    <property type="entry name" value="FA_sphinglp_des"/>
    <property type="match status" value="1"/>
</dbReference>
<dbReference type="Pfam" id="PF00487">
    <property type="entry name" value="FA_desaturase"/>
    <property type="match status" value="1"/>
</dbReference>
<dbReference type="InterPro" id="IPR018506">
    <property type="entry name" value="Cyt_B5_heme-BS"/>
</dbReference>
<dbReference type="InterPro" id="IPR005804">
    <property type="entry name" value="FA_desaturase_dom"/>
</dbReference>
<accession>A0A1Y2HCU6</accession>
<dbReference type="Proteomes" id="UP000193411">
    <property type="component" value="Unassembled WGS sequence"/>
</dbReference>
<dbReference type="GO" id="GO:0042759">
    <property type="term" value="P:long-chain fatty acid biosynthetic process"/>
    <property type="evidence" value="ECO:0007669"/>
    <property type="project" value="UniProtKB-ARBA"/>
</dbReference>
<feature type="region of interest" description="Disordered" evidence="4">
    <location>
        <begin position="1"/>
        <end position="21"/>
    </location>
</feature>
<comment type="caution">
    <text evidence="7">The sequence shown here is derived from an EMBL/GenBank/DDBJ whole genome shotgun (WGS) entry which is preliminary data.</text>
</comment>
<evidence type="ECO:0000313" key="8">
    <source>
        <dbReference type="Proteomes" id="UP000193411"/>
    </source>
</evidence>
<dbReference type="CDD" id="cd03506">
    <property type="entry name" value="Delta6-FADS-like"/>
    <property type="match status" value="1"/>
</dbReference>
<dbReference type="SUPFAM" id="SSF55856">
    <property type="entry name" value="Cytochrome b5-like heme/steroid binding domain"/>
    <property type="match status" value="1"/>
</dbReference>
<dbReference type="PROSITE" id="PS50255">
    <property type="entry name" value="CYTOCHROME_B5_2"/>
    <property type="match status" value="1"/>
</dbReference>
<dbReference type="GO" id="GO:0016717">
    <property type="term" value="F:oxidoreductase activity, acting on paired donors, with oxidation of a pair of donors resulting in the reduction of molecular oxygen to two molecules of water"/>
    <property type="evidence" value="ECO:0007669"/>
    <property type="project" value="TreeGrafter"/>
</dbReference>
<protein>
    <submittedName>
        <fullName evidence="7">Delta5 fatty acid desaturase</fullName>
    </submittedName>
</protein>
<keyword evidence="1" id="KW-0349">Heme</keyword>
<dbReference type="InterPro" id="IPR036400">
    <property type="entry name" value="Cyt_B5-like_heme/steroid_sf"/>
</dbReference>
<dbReference type="SMART" id="SM01117">
    <property type="entry name" value="Cyt-b5"/>
    <property type="match status" value="1"/>
</dbReference>
<dbReference type="Pfam" id="PF00173">
    <property type="entry name" value="Cyt-b5"/>
    <property type="match status" value="1"/>
</dbReference>
<keyword evidence="8" id="KW-1185">Reference proteome</keyword>
<dbReference type="OrthoDB" id="260519at2759"/>
<dbReference type="GO" id="GO:0020037">
    <property type="term" value="F:heme binding"/>
    <property type="evidence" value="ECO:0007669"/>
    <property type="project" value="InterPro"/>
</dbReference>
<name>A0A1Y2HCU6_9FUNG</name>
<feature type="transmembrane region" description="Helical" evidence="5">
    <location>
        <begin position="305"/>
        <end position="328"/>
    </location>
</feature>
<dbReference type="PROSITE" id="PS00191">
    <property type="entry name" value="CYTOCHROME_B5_1"/>
    <property type="match status" value="1"/>
</dbReference>
<dbReference type="Gene3D" id="3.10.120.10">
    <property type="entry name" value="Cytochrome b5-like heme/steroid binding domain"/>
    <property type="match status" value="1"/>
</dbReference>
<dbReference type="AlphaFoldDB" id="A0A1Y2HCU6"/>
<dbReference type="EMBL" id="MCFL01000047">
    <property type="protein sequence ID" value="ORZ32396.1"/>
    <property type="molecule type" value="Genomic_DNA"/>
</dbReference>
<dbReference type="InterPro" id="IPR001199">
    <property type="entry name" value="Cyt_B5-like_heme/steroid-bd"/>
</dbReference>
<keyword evidence="5" id="KW-1133">Transmembrane helix</keyword>
<feature type="transmembrane region" description="Helical" evidence="5">
    <location>
        <begin position="138"/>
        <end position="158"/>
    </location>
</feature>
<reference evidence="7 8" key="1">
    <citation type="submission" date="2016-07" db="EMBL/GenBank/DDBJ databases">
        <title>Pervasive Adenine N6-methylation of Active Genes in Fungi.</title>
        <authorList>
            <consortium name="DOE Joint Genome Institute"/>
            <person name="Mondo S.J."/>
            <person name="Dannebaum R.O."/>
            <person name="Kuo R.C."/>
            <person name="Labutti K."/>
            <person name="Haridas S."/>
            <person name="Kuo A."/>
            <person name="Salamov A."/>
            <person name="Ahrendt S.R."/>
            <person name="Lipzen A."/>
            <person name="Sullivan W."/>
            <person name="Andreopoulos W.B."/>
            <person name="Clum A."/>
            <person name="Lindquist E."/>
            <person name="Daum C."/>
            <person name="Ramamoorthy G.K."/>
            <person name="Gryganskyi A."/>
            <person name="Culley D."/>
            <person name="Magnuson J.K."/>
            <person name="James T.Y."/>
            <person name="O'Malley M.A."/>
            <person name="Stajich J.E."/>
            <person name="Spatafora J.W."/>
            <person name="Visel A."/>
            <person name="Grigoriev I.V."/>
        </authorList>
    </citation>
    <scope>NUCLEOTIDE SEQUENCE [LARGE SCALE GENOMIC DNA]</scope>
    <source>
        <strain evidence="7 8">PL171</strain>
    </source>
</reference>
<dbReference type="GO" id="GO:0006636">
    <property type="term" value="P:unsaturated fatty acid biosynthetic process"/>
    <property type="evidence" value="ECO:0007669"/>
    <property type="project" value="UniProtKB-ARBA"/>
</dbReference>
<evidence type="ECO:0000256" key="5">
    <source>
        <dbReference type="SAM" id="Phobius"/>
    </source>
</evidence>
<evidence type="ECO:0000313" key="7">
    <source>
        <dbReference type="EMBL" id="ORZ32396.1"/>
    </source>
</evidence>
<dbReference type="FunFam" id="3.10.120.10:FF:000007">
    <property type="entry name" value="Sulfite oxidase, mitochondrial"/>
    <property type="match status" value="1"/>
</dbReference>
<dbReference type="PRINTS" id="PR00363">
    <property type="entry name" value="CYTOCHROMEB5"/>
</dbReference>
<dbReference type="STRING" id="765915.A0A1Y2HCU6"/>
<evidence type="ECO:0000259" key="6">
    <source>
        <dbReference type="PROSITE" id="PS50255"/>
    </source>
</evidence>
<evidence type="ECO:0000256" key="2">
    <source>
        <dbReference type="ARBA" id="ARBA00022723"/>
    </source>
</evidence>
<feature type="domain" description="Cytochrome b5 heme-binding" evidence="6">
    <location>
        <begin position="23"/>
        <end position="98"/>
    </location>
</feature>
<keyword evidence="5" id="KW-0812">Transmembrane</keyword>
<dbReference type="InterPro" id="IPR012171">
    <property type="entry name" value="Fatty_acid_desaturase"/>
</dbReference>
<organism evidence="7 8">
    <name type="scientific">Catenaria anguillulae PL171</name>
    <dbReference type="NCBI Taxonomy" id="765915"/>
    <lineage>
        <taxon>Eukaryota</taxon>
        <taxon>Fungi</taxon>
        <taxon>Fungi incertae sedis</taxon>
        <taxon>Blastocladiomycota</taxon>
        <taxon>Blastocladiomycetes</taxon>
        <taxon>Blastocladiales</taxon>
        <taxon>Catenariaceae</taxon>
        <taxon>Catenaria</taxon>
    </lineage>
</organism>
<feature type="transmembrane region" description="Helical" evidence="5">
    <location>
        <begin position="164"/>
        <end position="182"/>
    </location>
</feature>
<dbReference type="GO" id="GO:0016020">
    <property type="term" value="C:membrane"/>
    <property type="evidence" value="ECO:0007669"/>
    <property type="project" value="TreeGrafter"/>
</dbReference>